<name>A0A380BF24_SPOPA</name>
<keyword evidence="4" id="KW-0645">Protease</keyword>
<evidence type="ECO:0000256" key="2">
    <source>
        <dbReference type="SAM" id="Phobius"/>
    </source>
</evidence>
<dbReference type="PANTHER" id="PTHR22939">
    <property type="entry name" value="SERINE PROTEASE FAMILY S1C HTRA-RELATED"/>
    <property type="match status" value="1"/>
</dbReference>
<feature type="transmembrane region" description="Helical" evidence="2">
    <location>
        <begin position="7"/>
        <end position="29"/>
    </location>
</feature>
<organism evidence="4 5">
    <name type="scientific">Sporosarcina pasteurii</name>
    <name type="common">Bacillus pasteurii</name>
    <dbReference type="NCBI Taxonomy" id="1474"/>
    <lineage>
        <taxon>Bacteria</taxon>
        <taxon>Bacillati</taxon>
        <taxon>Bacillota</taxon>
        <taxon>Bacilli</taxon>
        <taxon>Bacillales</taxon>
        <taxon>Caryophanaceae</taxon>
        <taxon>Sporosarcina</taxon>
    </lineage>
</organism>
<dbReference type="Gene3D" id="2.40.10.120">
    <property type="match status" value="1"/>
</dbReference>
<dbReference type="AlphaFoldDB" id="A0A380BF24"/>
<dbReference type="RefSeq" id="WP_115359982.1">
    <property type="nucleotide sequence ID" value="NZ_CP038012.1"/>
</dbReference>
<dbReference type="InterPro" id="IPR001940">
    <property type="entry name" value="Peptidase_S1C"/>
</dbReference>
<dbReference type="GO" id="GO:0004252">
    <property type="term" value="F:serine-type endopeptidase activity"/>
    <property type="evidence" value="ECO:0007669"/>
    <property type="project" value="InterPro"/>
</dbReference>
<dbReference type="Pfam" id="PF13365">
    <property type="entry name" value="Trypsin_2"/>
    <property type="match status" value="1"/>
</dbReference>
<reference evidence="4 5" key="1">
    <citation type="submission" date="2018-06" db="EMBL/GenBank/DDBJ databases">
        <authorList>
            <consortium name="Pathogen Informatics"/>
            <person name="Doyle S."/>
        </authorList>
    </citation>
    <scope>NUCLEOTIDE SEQUENCE [LARGE SCALE GENOMIC DNA]</scope>
    <source>
        <strain evidence="5">ATCC 11859 / DSM 33 / NCIB 8841 / NCTC 4822</strain>
    </source>
</reference>
<keyword evidence="5" id="KW-1185">Reference proteome</keyword>
<dbReference type="SUPFAM" id="SSF50494">
    <property type="entry name" value="Trypsin-like serine proteases"/>
    <property type="match status" value="1"/>
</dbReference>
<keyword evidence="2" id="KW-0812">Transmembrane</keyword>
<dbReference type="EMBL" id="UGYZ01000002">
    <property type="protein sequence ID" value="SUI99176.1"/>
    <property type="molecule type" value="Genomic_DNA"/>
</dbReference>
<dbReference type="InterPro" id="IPR009003">
    <property type="entry name" value="Peptidase_S1_PA"/>
</dbReference>
<proteinExistence type="predicted"/>
<dbReference type="Proteomes" id="UP000254519">
    <property type="component" value="Unassembled WGS sequence"/>
</dbReference>
<evidence type="ECO:0000313" key="5">
    <source>
        <dbReference type="Proteomes" id="UP000254519"/>
    </source>
</evidence>
<evidence type="ECO:0000259" key="3">
    <source>
        <dbReference type="Pfam" id="PF22819"/>
    </source>
</evidence>
<keyword evidence="1" id="KW-0378">Hydrolase</keyword>
<protein>
    <submittedName>
        <fullName evidence="4">Serine protease HhoA</fullName>
    </submittedName>
</protein>
<dbReference type="GO" id="GO:0006508">
    <property type="term" value="P:proteolysis"/>
    <property type="evidence" value="ECO:0007669"/>
    <property type="project" value="UniProtKB-KW"/>
</dbReference>
<dbReference type="OrthoDB" id="189537at2"/>
<keyword evidence="2" id="KW-1133">Transmembrane helix</keyword>
<evidence type="ECO:0000313" key="4">
    <source>
        <dbReference type="EMBL" id="SUI99176.1"/>
    </source>
</evidence>
<dbReference type="PRINTS" id="PR00834">
    <property type="entry name" value="PROTEASES2C"/>
</dbReference>
<dbReference type="PANTHER" id="PTHR22939:SF129">
    <property type="entry name" value="SERINE PROTEASE HTRA2, MITOCHONDRIAL"/>
    <property type="match status" value="1"/>
</dbReference>
<keyword evidence="1" id="KW-0720">Serine protease</keyword>
<evidence type="ECO:0000256" key="1">
    <source>
        <dbReference type="ARBA" id="ARBA00022825"/>
    </source>
</evidence>
<sequence length="430" mass="48107">MASNRKRLLLSSFFLIAVVIIFVVLYFQFKKPSVFEAQLNRVQFATKSSNDMSVAIVLPEEVKEVKEVEEVEETEVEEPPAEEEEIGTIVQIVEKSEVPIAPEKDIAMAIANAKMYVYTIDTDLEQGSGFLFNNQGDIVTNAHVAKDATYVVVTNSDGQQFTGHVVGISDRVDIALIRVPELAGKEPMEMELSKVESGRSVFALGSPENIANTSSEGKILSVGKSFFDEYAYTDLYEMDALIKRGSSGGPLIDAETERILGINSIILEDNPKIGYAIPIYTVMNQLNEWAANAKLEIEVVEEEWNHLDAAYFDEALLTSFIENYYELLPYSLNDRTLTYYRSYLRPGSQAEGEGIKLINEYAADERVFDAVKASVETVEIGDDEAEIIANATFVYHNEVSDEVYEITHEAMYTVIIDEYGDYQITNIVTK</sequence>
<dbReference type="Pfam" id="PF22819">
    <property type="entry name" value="TcaA_5th"/>
    <property type="match status" value="1"/>
</dbReference>
<accession>A0A380BF24</accession>
<feature type="domain" description="TcaA protein NTF2-like" evidence="3">
    <location>
        <begin position="315"/>
        <end position="427"/>
    </location>
</feature>
<keyword evidence="2" id="KW-0472">Membrane</keyword>
<dbReference type="InterPro" id="IPR054528">
    <property type="entry name" value="TcaA_5th"/>
</dbReference>
<gene>
    <name evidence="4" type="primary">hhoA</name>
    <name evidence="4" type="ORF">NCTC4822_00489</name>
</gene>